<organism evidence="4 5">
    <name type="scientific">Hyaloscypha hepaticicola</name>
    <dbReference type="NCBI Taxonomy" id="2082293"/>
    <lineage>
        <taxon>Eukaryota</taxon>
        <taxon>Fungi</taxon>
        <taxon>Dikarya</taxon>
        <taxon>Ascomycota</taxon>
        <taxon>Pezizomycotina</taxon>
        <taxon>Leotiomycetes</taxon>
        <taxon>Helotiales</taxon>
        <taxon>Hyaloscyphaceae</taxon>
        <taxon>Hyaloscypha</taxon>
    </lineage>
</organism>
<keyword evidence="2" id="KW-0732">Signal</keyword>
<dbReference type="FunFam" id="2.160.20.10:FF:000049">
    <property type="entry name" value="Putative exo-beta-1,3-glucanase"/>
    <property type="match status" value="1"/>
</dbReference>
<feature type="region of interest" description="Disordered" evidence="1">
    <location>
        <begin position="88"/>
        <end position="113"/>
    </location>
</feature>
<dbReference type="Pfam" id="PF12708">
    <property type="entry name" value="Pect-lyase_RHGA_epim"/>
    <property type="match status" value="1"/>
</dbReference>
<accession>A0A2J6Q892</accession>
<dbReference type="EMBL" id="KZ613477">
    <property type="protein sequence ID" value="PMD22490.1"/>
    <property type="molecule type" value="Genomic_DNA"/>
</dbReference>
<dbReference type="PANTHER" id="PTHR33928:SF2">
    <property type="entry name" value="PECTATE LYASE SUPERFAMILY PROTEIN DOMAIN-CONTAINING PROTEIN-RELATED"/>
    <property type="match status" value="1"/>
</dbReference>
<dbReference type="CDD" id="cd23668">
    <property type="entry name" value="GH55_beta13glucanase-like"/>
    <property type="match status" value="1"/>
</dbReference>
<dbReference type="InterPro" id="IPR039279">
    <property type="entry name" value="QRT3-like"/>
</dbReference>
<name>A0A2J6Q892_9HELO</name>
<dbReference type="OrthoDB" id="1046782at2759"/>
<protein>
    <submittedName>
        <fullName evidence="4">Glycoside hydrolase family 55 protein</fullName>
    </submittedName>
</protein>
<feature type="chain" id="PRO_5014354790" evidence="2">
    <location>
        <begin position="24"/>
        <end position="971"/>
    </location>
</feature>
<feature type="domain" description="Rhamnogalacturonase A/B/Epimerase-like pectate lyase" evidence="3">
    <location>
        <begin position="234"/>
        <end position="455"/>
    </location>
</feature>
<dbReference type="Proteomes" id="UP000235672">
    <property type="component" value="Unassembled WGS sequence"/>
</dbReference>
<evidence type="ECO:0000313" key="5">
    <source>
        <dbReference type="Proteomes" id="UP000235672"/>
    </source>
</evidence>
<evidence type="ECO:0000256" key="1">
    <source>
        <dbReference type="SAM" id="MobiDB-lite"/>
    </source>
</evidence>
<gene>
    <name evidence="4" type="ORF">NA56DRAFT_644709</name>
</gene>
<dbReference type="PANTHER" id="PTHR33928">
    <property type="entry name" value="POLYGALACTURONASE QRT3"/>
    <property type="match status" value="1"/>
</dbReference>
<dbReference type="InterPro" id="IPR011050">
    <property type="entry name" value="Pectin_lyase_fold/virulence"/>
</dbReference>
<proteinExistence type="predicted"/>
<evidence type="ECO:0000256" key="2">
    <source>
        <dbReference type="SAM" id="SignalP"/>
    </source>
</evidence>
<dbReference type="AlphaFoldDB" id="A0A2J6Q892"/>
<keyword evidence="4" id="KW-0378">Hydrolase</keyword>
<dbReference type="SUPFAM" id="SSF51126">
    <property type="entry name" value="Pectin lyase-like"/>
    <property type="match status" value="2"/>
</dbReference>
<keyword evidence="5" id="KW-1185">Reference proteome</keyword>
<sequence length="971" mass="104205">MHSLGPCFLLITLLSFVQPFVYSRYIAPREGNPTVADENASENASPIVPTREHYQLVVNEWKDAHPHLADKIETDAIEALWNHLTRNSTSENTKRSFPESLPVHKRQDAPQSDLDAARKLVSRAVAEVEEHNGYLMENAGRDSFPPTNRKFLGINETVAKAAAMVAEADAAELASQGKLFQDYTLAGEHAHFRVPGFPSGSHLNKRDTYYWLEDMATQFPGNFPFGGDSSYKVFRNVQAYGAKGDGVTDDTAAINAAIADGNRCANNCGSSSVKGALIYFPSGTYLVSSSIISLYGTQLVGNPNSFPVILAAPSFSGLGVISSDVYTGGSNEYYLDTNNFFRQIRYLFIDLSHCTTSGVKGIHWQVAQATSIENVIIWMSSGSSYNQIGIYAENGSGGFMSGIIFVNGYIGIQCGNQQFTTRSFGFLNTNIAVWMLWDWGWTWKSITCSGCNYGIYVQSAVVGGTIYVLDSSFSNTYSAVVINSATGSTKQEQMLVSLDNVVLSSVTYAVYDLSANVVLNGGTMTISSWVVGTVYDSANPNGAWFNGKPLDAPHPNTASLRGGPQGGYFERQKPTYATTTHDYWLIAQALAKGDGVTDDTASLSLMFALGAAYGHGVFVPTGSYIIASPPLLIPINSVIVGANWAQFVASGSAYSNMNNPQVMIKVGNAGDVGNIEIQDVLFTVKGATQGAVLVEWNAKAASQGSVAIWDSHFRIGGALGTNLQAANCPVGSNNANCIAASLSLHVTSGANGYFENMWAWTADHDMDSGVAQTQINIFSGRGVLIESQGPSWFYASASEHAVLYQYNIASAQNIYMGMIQTESPYYPPFVIAPAPFTSSLNKFAYDPTFSDCGGSFPCSAAWALTISNSNNIQITGAGLYSFFQNYGQNCIASQNCQQRLVATTSNGAVYLFNVFTIGSIGMVHPFVQTVGGKPSSTLGLALSAPNTVNTASPFLAAINAWVEVFPGWVKS</sequence>
<dbReference type="Gene3D" id="2.160.20.10">
    <property type="entry name" value="Single-stranded right-handed beta-helix, Pectin lyase-like"/>
    <property type="match status" value="2"/>
</dbReference>
<dbReference type="GO" id="GO:0004650">
    <property type="term" value="F:polygalacturonase activity"/>
    <property type="evidence" value="ECO:0007669"/>
    <property type="project" value="InterPro"/>
</dbReference>
<dbReference type="STRING" id="1745343.A0A2J6Q892"/>
<reference evidence="4 5" key="1">
    <citation type="submission" date="2016-05" db="EMBL/GenBank/DDBJ databases">
        <title>A degradative enzymes factory behind the ericoid mycorrhizal symbiosis.</title>
        <authorList>
            <consortium name="DOE Joint Genome Institute"/>
            <person name="Martino E."/>
            <person name="Morin E."/>
            <person name="Grelet G."/>
            <person name="Kuo A."/>
            <person name="Kohler A."/>
            <person name="Daghino S."/>
            <person name="Barry K."/>
            <person name="Choi C."/>
            <person name="Cichocki N."/>
            <person name="Clum A."/>
            <person name="Copeland A."/>
            <person name="Hainaut M."/>
            <person name="Haridas S."/>
            <person name="Labutti K."/>
            <person name="Lindquist E."/>
            <person name="Lipzen A."/>
            <person name="Khouja H.-R."/>
            <person name="Murat C."/>
            <person name="Ohm R."/>
            <person name="Olson A."/>
            <person name="Spatafora J."/>
            <person name="Veneault-Fourrey C."/>
            <person name="Henrissat B."/>
            <person name="Grigoriev I."/>
            <person name="Martin F."/>
            <person name="Perotto S."/>
        </authorList>
    </citation>
    <scope>NUCLEOTIDE SEQUENCE [LARGE SCALE GENOMIC DNA]</scope>
    <source>
        <strain evidence="4 5">UAMH 7357</strain>
    </source>
</reference>
<dbReference type="InterPro" id="IPR024535">
    <property type="entry name" value="RHGA/B-epi-like_pectate_lyase"/>
</dbReference>
<feature type="signal peptide" evidence="2">
    <location>
        <begin position="1"/>
        <end position="23"/>
    </location>
</feature>
<dbReference type="InterPro" id="IPR012334">
    <property type="entry name" value="Pectin_lyas_fold"/>
</dbReference>
<evidence type="ECO:0000313" key="4">
    <source>
        <dbReference type="EMBL" id="PMD22490.1"/>
    </source>
</evidence>
<evidence type="ECO:0000259" key="3">
    <source>
        <dbReference type="Pfam" id="PF12708"/>
    </source>
</evidence>